<keyword evidence="3" id="KW-1185">Reference proteome</keyword>
<comment type="caution">
    <text evidence="2">The sequence shown here is derived from an EMBL/GenBank/DDBJ whole genome shotgun (WGS) entry which is preliminary data.</text>
</comment>
<dbReference type="Proteomes" id="UP001266305">
    <property type="component" value="Unassembled WGS sequence"/>
</dbReference>
<evidence type="ECO:0000256" key="1">
    <source>
        <dbReference type="SAM" id="MobiDB-lite"/>
    </source>
</evidence>
<accession>A0ABQ9VX98</accession>
<reference evidence="2 3" key="1">
    <citation type="submission" date="2023-05" db="EMBL/GenBank/DDBJ databases">
        <title>B98-5 Cell Line De Novo Hybrid Assembly: An Optical Mapping Approach.</title>
        <authorList>
            <person name="Kananen K."/>
            <person name="Auerbach J.A."/>
            <person name="Kautto E."/>
            <person name="Blachly J.S."/>
        </authorList>
    </citation>
    <scope>NUCLEOTIDE SEQUENCE [LARGE SCALE GENOMIC DNA]</scope>
    <source>
        <strain evidence="2">B95-8</strain>
        <tissue evidence="2">Cell line</tissue>
    </source>
</reference>
<gene>
    <name evidence="2" type="ORF">P7K49_008248</name>
</gene>
<name>A0ABQ9VX98_SAGOE</name>
<feature type="compositionally biased region" description="Polar residues" evidence="1">
    <location>
        <begin position="12"/>
        <end position="22"/>
    </location>
</feature>
<feature type="region of interest" description="Disordered" evidence="1">
    <location>
        <begin position="160"/>
        <end position="184"/>
    </location>
</feature>
<organism evidence="2 3">
    <name type="scientific">Saguinus oedipus</name>
    <name type="common">Cotton-top tamarin</name>
    <name type="synonym">Oedipomidas oedipus</name>
    <dbReference type="NCBI Taxonomy" id="9490"/>
    <lineage>
        <taxon>Eukaryota</taxon>
        <taxon>Metazoa</taxon>
        <taxon>Chordata</taxon>
        <taxon>Craniata</taxon>
        <taxon>Vertebrata</taxon>
        <taxon>Euteleostomi</taxon>
        <taxon>Mammalia</taxon>
        <taxon>Eutheria</taxon>
        <taxon>Euarchontoglires</taxon>
        <taxon>Primates</taxon>
        <taxon>Haplorrhini</taxon>
        <taxon>Platyrrhini</taxon>
        <taxon>Cebidae</taxon>
        <taxon>Callitrichinae</taxon>
        <taxon>Saguinus</taxon>
    </lineage>
</organism>
<protein>
    <submittedName>
        <fullName evidence="2">Uncharacterized protein</fullName>
    </submittedName>
</protein>
<evidence type="ECO:0000313" key="2">
    <source>
        <dbReference type="EMBL" id="KAK2113982.1"/>
    </source>
</evidence>
<evidence type="ECO:0000313" key="3">
    <source>
        <dbReference type="Proteomes" id="UP001266305"/>
    </source>
</evidence>
<feature type="region of interest" description="Disordered" evidence="1">
    <location>
        <begin position="1"/>
        <end position="39"/>
    </location>
</feature>
<feature type="compositionally biased region" description="Basic and acidic residues" evidence="1">
    <location>
        <begin position="122"/>
        <end position="133"/>
    </location>
</feature>
<proteinExistence type="predicted"/>
<sequence length="207" mass="22331">MKLRRWIPQGPHTATQGLILSETNKRNRRAPEGPVPRPGSVLEAAAIQQRLQESERGTWRRDPSGRCSVIRRALIGWGSCMPLDDWLVPAQKVSRGSTSAMAFSLEARRNLTSPALGPLAPARERGREKDPAGDSRPTAVMGVTLSRPAISQLETSFQAAGDSVERLNPSGEGDLPDALDGYHPVTAQQKASAQASCKEELPPIALV</sequence>
<feature type="region of interest" description="Disordered" evidence="1">
    <location>
        <begin position="114"/>
        <end position="144"/>
    </location>
</feature>
<dbReference type="EMBL" id="JASSZA010000004">
    <property type="protein sequence ID" value="KAK2113982.1"/>
    <property type="molecule type" value="Genomic_DNA"/>
</dbReference>